<dbReference type="SUPFAM" id="SSF52833">
    <property type="entry name" value="Thioredoxin-like"/>
    <property type="match status" value="1"/>
</dbReference>
<dbReference type="SUPFAM" id="SSF47616">
    <property type="entry name" value="GST C-terminal domain-like"/>
    <property type="match status" value="1"/>
</dbReference>
<organism evidence="3 4">
    <name type="scientific">Mycena chlorophos</name>
    <name type="common">Agaric fungus</name>
    <name type="synonym">Agaricus chlorophos</name>
    <dbReference type="NCBI Taxonomy" id="658473"/>
    <lineage>
        <taxon>Eukaryota</taxon>
        <taxon>Fungi</taxon>
        <taxon>Dikarya</taxon>
        <taxon>Basidiomycota</taxon>
        <taxon>Agaricomycotina</taxon>
        <taxon>Agaricomycetes</taxon>
        <taxon>Agaricomycetidae</taxon>
        <taxon>Agaricales</taxon>
        <taxon>Marasmiineae</taxon>
        <taxon>Mycenaceae</taxon>
        <taxon>Mycena</taxon>
    </lineage>
</organism>
<evidence type="ECO:0000313" key="4">
    <source>
        <dbReference type="Proteomes" id="UP000815677"/>
    </source>
</evidence>
<sequence>MSSSQHPKIVLHWLEKSRAQRVLWLLEELNVSYDIERYKRDPKTNLADPKLKDIHPLGKAPVLAIGDMVLAESAVICEYLAEHFGDGAMVPTRWKEGRENQVGGETESYMRYRYFMHYTEGSLMSLVLVGLVENNIRDAPVPFFIKPITKTISGNISKGYTMPNYIAHFHFIEEQLATAPGGGGYLCGPTLTAADIMMSFPVLLAAQGHLKAAGDITKESHPHIFAYAARLEESESYKRAVQKIVELEGEYKLSPG</sequence>
<comment type="similarity">
    <text evidence="1">Belongs to the GST superfamily.</text>
</comment>
<proteinExistence type="inferred from homology"/>
<dbReference type="InterPro" id="IPR036282">
    <property type="entry name" value="Glutathione-S-Trfase_C_sf"/>
</dbReference>
<dbReference type="InterPro" id="IPR004045">
    <property type="entry name" value="Glutathione_S-Trfase_N"/>
</dbReference>
<dbReference type="Gene3D" id="3.40.30.10">
    <property type="entry name" value="Glutaredoxin"/>
    <property type="match status" value="1"/>
</dbReference>
<dbReference type="SFLD" id="SFLDS00019">
    <property type="entry name" value="Glutathione_Transferase_(cytos"/>
    <property type="match status" value="1"/>
</dbReference>
<name>A0ABQ0LYS1_MYCCL</name>
<dbReference type="CDD" id="cd03046">
    <property type="entry name" value="GST_N_GTT1_like"/>
    <property type="match status" value="1"/>
</dbReference>
<dbReference type="Pfam" id="PF02798">
    <property type="entry name" value="GST_N"/>
    <property type="match status" value="1"/>
</dbReference>
<dbReference type="Gene3D" id="1.20.1050.10">
    <property type="match status" value="1"/>
</dbReference>
<gene>
    <name evidence="3" type="ORF">MCHLO_12889</name>
</gene>
<dbReference type="SFLD" id="SFLDG00358">
    <property type="entry name" value="Main_(cytGST)"/>
    <property type="match status" value="1"/>
</dbReference>
<dbReference type="Pfam" id="PF14497">
    <property type="entry name" value="GST_C_3"/>
    <property type="match status" value="1"/>
</dbReference>
<feature type="domain" description="GST N-terminal" evidence="2">
    <location>
        <begin position="6"/>
        <end position="88"/>
    </location>
</feature>
<dbReference type="InterPro" id="IPR036249">
    <property type="entry name" value="Thioredoxin-like_sf"/>
</dbReference>
<dbReference type="PANTHER" id="PTHR44051:SF9">
    <property type="entry name" value="GLUTATHIONE S-TRANSFERASE 1"/>
    <property type="match status" value="1"/>
</dbReference>
<evidence type="ECO:0000313" key="3">
    <source>
        <dbReference type="EMBL" id="GAT56205.1"/>
    </source>
</evidence>
<reference evidence="3" key="1">
    <citation type="submission" date="2014-09" db="EMBL/GenBank/DDBJ databases">
        <title>Genome sequence of the luminous mushroom Mycena chlorophos for searching fungal bioluminescence genes.</title>
        <authorList>
            <person name="Tanaka Y."/>
            <person name="Kasuga D."/>
            <person name="Oba Y."/>
            <person name="Hase S."/>
            <person name="Sato K."/>
            <person name="Oba Y."/>
            <person name="Sakakibara Y."/>
        </authorList>
    </citation>
    <scope>NUCLEOTIDE SEQUENCE</scope>
</reference>
<keyword evidence="4" id="KW-1185">Reference proteome</keyword>
<dbReference type="PANTHER" id="PTHR44051">
    <property type="entry name" value="GLUTATHIONE S-TRANSFERASE-RELATED"/>
    <property type="match status" value="1"/>
</dbReference>
<evidence type="ECO:0000256" key="1">
    <source>
        <dbReference type="ARBA" id="ARBA00007409"/>
    </source>
</evidence>
<dbReference type="Proteomes" id="UP000815677">
    <property type="component" value="Unassembled WGS sequence"/>
</dbReference>
<dbReference type="EMBL" id="DF849259">
    <property type="protein sequence ID" value="GAT56205.1"/>
    <property type="molecule type" value="Genomic_DNA"/>
</dbReference>
<dbReference type="PROSITE" id="PS50404">
    <property type="entry name" value="GST_NTER"/>
    <property type="match status" value="1"/>
</dbReference>
<dbReference type="InterPro" id="IPR004046">
    <property type="entry name" value="GST_C"/>
</dbReference>
<evidence type="ECO:0000259" key="2">
    <source>
        <dbReference type="PROSITE" id="PS50404"/>
    </source>
</evidence>
<protein>
    <submittedName>
        <fullName evidence="3">Glutathione S-transferase</fullName>
    </submittedName>
</protein>
<dbReference type="InterPro" id="IPR040079">
    <property type="entry name" value="Glutathione_S-Trfase"/>
</dbReference>
<dbReference type="CDD" id="cd03189">
    <property type="entry name" value="GST_C_GTT1_like"/>
    <property type="match status" value="1"/>
</dbReference>
<accession>A0ABQ0LYS1</accession>